<dbReference type="InterPro" id="IPR044602">
    <property type="entry name" value="ATL10/ATL72-79-like"/>
</dbReference>
<keyword evidence="9" id="KW-0863">Zinc-finger</keyword>
<gene>
    <name evidence="12" type="ORF">B296_00032537</name>
</gene>
<dbReference type="Pfam" id="PF13639">
    <property type="entry name" value="zf-RING_2"/>
    <property type="match status" value="1"/>
</dbReference>
<evidence type="ECO:0000256" key="6">
    <source>
        <dbReference type="ARBA" id="ARBA00022989"/>
    </source>
</evidence>
<dbReference type="GO" id="GO:0016020">
    <property type="term" value="C:membrane"/>
    <property type="evidence" value="ECO:0007669"/>
    <property type="project" value="UniProtKB-SubCell"/>
</dbReference>
<name>A0A426ZM55_ENSVE</name>
<dbReference type="SUPFAM" id="SSF57850">
    <property type="entry name" value="RING/U-box"/>
    <property type="match status" value="1"/>
</dbReference>
<comment type="caution">
    <text evidence="12">The sequence shown here is derived from an EMBL/GenBank/DDBJ whole genome shotgun (WGS) entry which is preliminary data.</text>
</comment>
<keyword evidence="7 10" id="KW-0472">Membrane</keyword>
<evidence type="ECO:0000256" key="4">
    <source>
        <dbReference type="ARBA" id="ARBA00022723"/>
    </source>
</evidence>
<dbReference type="SMART" id="SM00184">
    <property type="entry name" value="RING"/>
    <property type="match status" value="1"/>
</dbReference>
<dbReference type="InterPro" id="IPR001841">
    <property type="entry name" value="Znf_RING"/>
</dbReference>
<comment type="subcellular location">
    <subcellularLocation>
        <location evidence="1">Membrane</location>
        <topology evidence="1">Single-pass membrane protein</topology>
    </subcellularLocation>
</comment>
<protein>
    <recommendedName>
        <fullName evidence="11">RING-type domain-containing protein</fullName>
    </recommendedName>
</protein>
<feature type="domain" description="RING-type" evidence="11">
    <location>
        <begin position="188"/>
        <end position="230"/>
    </location>
</feature>
<evidence type="ECO:0000313" key="12">
    <source>
        <dbReference type="EMBL" id="RRT65073.1"/>
    </source>
</evidence>
<dbReference type="EMBL" id="AMZH03005948">
    <property type="protein sequence ID" value="RRT65073.1"/>
    <property type="molecule type" value="Genomic_DNA"/>
</dbReference>
<evidence type="ECO:0000256" key="7">
    <source>
        <dbReference type="ARBA" id="ARBA00023136"/>
    </source>
</evidence>
<dbReference type="Gene3D" id="3.30.40.10">
    <property type="entry name" value="Zinc/RING finger domain, C3HC4 (zinc finger)"/>
    <property type="match status" value="1"/>
</dbReference>
<feature type="transmembrane region" description="Helical" evidence="10">
    <location>
        <begin position="121"/>
        <end position="140"/>
    </location>
</feature>
<dbReference type="GO" id="GO:0016567">
    <property type="term" value="P:protein ubiquitination"/>
    <property type="evidence" value="ECO:0007669"/>
    <property type="project" value="InterPro"/>
</dbReference>
<evidence type="ECO:0000313" key="13">
    <source>
        <dbReference type="Proteomes" id="UP000287651"/>
    </source>
</evidence>
<comment type="similarity">
    <text evidence="8">Belongs to the RING-type zinc finger family. ATL subfamily.</text>
</comment>
<sequence>MPTIDICPSPPAPTSPNPPTKLRRHTYIYIYDLTGCSVLVREEATFLVRYFERKREEEERRDAASHRPLLLPITALTPTRTPAMRRLLDTVPDTPPLSSDGAKPGDAGGAADAYFTTSVPVVLAALLCALVCALGLGSILRCAIRCARPRLALETPEATAATGLEKKALRQIPTMVYGPGATVTATECPICLGEFGDGEQVRVLPKCHHGFHVKCIDEWLALQSSCPTCRRSLLDQCGDLARRWDNGVAVA</sequence>
<keyword evidence="5" id="KW-0862">Zinc</keyword>
<dbReference type="PANTHER" id="PTHR46905:SF21">
    <property type="entry name" value="RING-TYPE E3 UBIQUITIN TRANSFERASE"/>
    <property type="match status" value="1"/>
</dbReference>
<evidence type="ECO:0000259" key="11">
    <source>
        <dbReference type="PROSITE" id="PS50089"/>
    </source>
</evidence>
<keyword evidence="6 10" id="KW-1133">Transmembrane helix</keyword>
<reference evidence="12 13" key="1">
    <citation type="journal article" date="2014" name="Agronomy (Basel)">
        <title>A Draft Genome Sequence for Ensete ventricosum, the Drought-Tolerant Tree Against Hunger.</title>
        <authorList>
            <person name="Harrison J."/>
            <person name="Moore K.A."/>
            <person name="Paszkiewicz K."/>
            <person name="Jones T."/>
            <person name="Grant M."/>
            <person name="Ambacheew D."/>
            <person name="Muzemil S."/>
            <person name="Studholme D.J."/>
        </authorList>
    </citation>
    <scope>NUCLEOTIDE SEQUENCE [LARGE SCALE GENOMIC DNA]</scope>
</reference>
<dbReference type="GO" id="GO:0008270">
    <property type="term" value="F:zinc ion binding"/>
    <property type="evidence" value="ECO:0007669"/>
    <property type="project" value="UniProtKB-KW"/>
</dbReference>
<evidence type="ECO:0000256" key="5">
    <source>
        <dbReference type="ARBA" id="ARBA00022833"/>
    </source>
</evidence>
<organism evidence="12 13">
    <name type="scientific">Ensete ventricosum</name>
    <name type="common">Abyssinian banana</name>
    <name type="synonym">Musa ensete</name>
    <dbReference type="NCBI Taxonomy" id="4639"/>
    <lineage>
        <taxon>Eukaryota</taxon>
        <taxon>Viridiplantae</taxon>
        <taxon>Streptophyta</taxon>
        <taxon>Embryophyta</taxon>
        <taxon>Tracheophyta</taxon>
        <taxon>Spermatophyta</taxon>
        <taxon>Magnoliopsida</taxon>
        <taxon>Liliopsida</taxon>
        <taxon>Zingiberales</taxon>
        <taxon>Musaceae</taxon>
        <taxon>Ensete</taxon>
    </lineage>
</organism>
<dbReference type="CDD" id="cd16461">
    <property type="entry name" value="RING-H2_EL5-like"/>
    <property type="match status" value="1"/>
</dbReference>
<evidence type="ECO:0000256" key="2">
    <source>
        <dbReference type="ARBA" id="ARBA00022679"/>
    </source>
</evidence>
<dbReference type="AlphaFoldDB" id="A0A426ZM55"/>
<keyword evidence="3 10" id="KW-0812">Transmembrane</keyword>
<dbReference type="GO" id="GO:0016740">
    <property type="term" value="F:transferase activity"/>
    <property type="evidence" value="ECO:0007669"/>
    <property type="project" value="UniProtKB-KW"/>
</dbReference>
<evidence type="ECO:0000256" key="3">
    <source>
        <dbReference type="ARBA" id="ARBA00022692"/>
    </source>
</evidence>
<evidence type="ECO:0000256" key="1">
    <source>
        <dbReference type="ARBA" id="ARBA00004167"/>
    </source>
</evidence>
<dbReference type="Proteomes" id="UP000287651">
    <property type="component" value="Unassembled WGS sequence"/>
</dbReference>
<evidence type="ECO:0000256" key="8">
    <source>
        <dbReference type="ARBA" id="ARBA00024209"/>
    </source>
</evidence>
<accession>A0A426ZM55</accession>
<proteinExistence type="inferred from homology"/>
<dbReference type="PANTHER" id="PTHR46905">
    <property type="entry name" value="RING-H2 FINGER PROTEIN ATL78"/>
    <property type="match status" value="1"/>
</dbReference>
<dbReference type="InterPro" id="IPR013083">
    <property type="entry name" value="Znf_RING/FYVE/PHD"/>
</dbReference>
<dbReference type="PROSITE" id="PS50089">
    <property type="entry name" value="ZF_RING_2"/>
    <property type="match status" value="1"/>
</dbReference>
<keyword evidence="2" id="KW-0808">Transferase</keyword>
<evidence type="ECO:0000256" key="9">
    <source>
        <dbReference type="PROSITE-ProRule" id="PRU00175"/>
    </source>
</evidence>
<keyword evidence="4" id="KW-0479">Metal-binding</keyword>
<evidence type="ECO:0000256" key="10">
    <source>
        <dbReference type="SAM" id="Phobius"/>
    </source>
</evidence>